<evidence type="ECO:0000313" key="11">
    <source>
        <dbReference type="Proteomes" id="UP000323392"/>
    </source>
</evidence>
<keyword evidence="3 8" id="KW-0489">Methyltransferase</keyword>
<dbReference type="Pfam" id="PF07669">
    <property type="entry name" value="Eco57I"/>
    <property type="match status" value="1"/>
</dbReference>
<name>A0A150FPC8_CLOPD</name>
<dbReference type="Gene3D" id="3.40.50.150">
    <property type="entry name" value="Vaccinia Virus protein VP39"/>
    <property type="match status" value="1"/>
</dbReference>
<dbReference type="GO" id="GO:0032259">
    <property type="term" value="P:methylation"/>
    <property type="evidence" value="ECO:0007669"/>
    <property type="project" value="UniProtKB-KW"/>
</dbReference>
<dbReference type="PATRIC" id="fig|1121328.3.peg.570"/>
<dbReference type="STRING" id="1121328.JWYL7_0569"/>
<evidence type="ECO:0000313" key="9">
    <source>
        <dbReference type="EMBL" id="SHK49612.1"/>
    </source>
</evidence>
<evidence type="ECO:0000256" key="4">
    <source>
        <dbReference type="ARBA" id="ARBA00022679"/>
    </source>
</evidence>
<dbReference type="RefSeq" id="WP_072280158.1">
    <property type="nucleotide sequence ID" value="NZ_FRBG01000002.1"/>
</dbReference>
<evidence type="ECO:0000256" key="1">
    <source>
        <dbReference type="ARBA" id="ARBA00006594"/>
    </source>
</evidence>
<dbReference type="GO" id="GO:0009007">
    <property type="term" value="F:site-specific DNA-methyltransferase (adenine-specific) activity"/>
    <property type="evidence" value="ECO:0007669"/>
    <property type="project" value="UniProtKB-EC"/>
</dbReference>
<evidence type="ECO:0000259" key="7">
    <source>
        <dbReference type="Pfam" id="PF07669"/>
    </source>
</evidence>
<proteinExistence type="inferred from homology"/>
<dbReference type="SUPFAM" id="SSF53335">
    <property type="entry name" value="S-adenosyl-L-methionine-dependent methyltransferases"/>
    <property type="match status" value="1"/>
</dbReference>
<keyword evidence="11" id="KW-1185">Reference proteome</keyword>
<evidence type="ECO:0000256" key="5">
    <source>
        <dbReference type="ARBA" id="ARBA00022691"/>
    </source>
</evidence>
<comment type="caution">
    <text evidence="8">The sequence shown here is derived from an EMBL/GenBank/DDBJ whole genome shotgun (WGS) entry which is preliminary data.</text>
</comment>
<dbReference type="InterPro" id="IPR050953">
    <property type="entry name" value="N4_N6_ade-DNA_methylase"/>
</dbReference>
<dbReference type="PROSITE" id="PS00092">
    <property type="entry name" value="N6_MTASE"/>
    <property type="match status" value="1"/>
</dbReference>
<dbReference type="OrthoDB" id="9815272at2"/>
<feature type="domain" description="Type II methyltransferase M.TaqI-like" evidence="7">
    <location>
        <begin position="104"/>
        <end position="229"/>
    </location>
</feature>
<dbReference type="PANTHER" id="PTHR33841:SF5">
    <property type="entry name" value="DNA METHYLASE (MODIFICATION METHYLASE) (METHYLTRANSFERASE)-RELATED"/>
    <property type="match status" value="1"/>
</dbReference>
<protein>
    <recommendedName>
        <fullName evidence="2">site-specific DNA-methyltransferase (adenine-specific)</fullName>
        <ecNumber evidence="2">2.1.1.72</ecNumber>
    </recommendedName>
</protein>
<dbReference type="InterPro" id="IPR002052">
    <property type="entry name" value="DNA_methylase_N6_adenine_CS"/>
</dbReference>
<dbReference type="EMBL" id="LSFY01000001">
    <property type="protein sequence ID" value="KXZ39494.1"/>
    <property type="molecule type" value="Genomic_DNA"/>
</dbReference>
<dbReference type="EC" id="2.1.1.72" evidence="2"/>
<reference evidence="8 10" key="1">
    <citation type="submission" date="2016-02" db="EMBL/GenBank/DDBJ databases">
        <title>Draft genome sequence for Clostridium paradoxum JW-YL-7.</title>
        <authorList>
            <person name="Utturkar S.M."/>
            <person name="Lancaster A."/>
            <person name="Poole F.L."/>
            <person name="Adams M.W."/>
            <person name="Brown S.D."/>
        </authorList>
    </citation>
    <scope>NUCLEOTIDE SEQUENCE [LARGE SCALE GENOMIC DNA]</scope>
    <source>
        <strain evidence="8 10">JW-YL-7</strain>
    </source>
</reference>
<evidence type="ECO:0000313" key="10">
    <source>
        <dbReference type="Proteomes" id="UP000092605"/>
    </source>
</evidence>
<organism evidence="8 10">
    <name type="scientific">Alkalithermobacter thermoalcaliphilus JW-YL-7 = DSM 7308</name>
    <dbReference type="NCBI Taxonomy" id="1121328"/>
    <lineage>
        <taxon>Bacteria</taxon>
        <taxon>Bacillati</taxon>
        <taxon>Bacillota</taxon>
        <taxon>Clostridia</taxon>
        <taxon>Peptostreptococcales</taxon>
        <taxon>Tepidibacteraceae</taxon>
        <taxon>Alkalithermobacter</taxon>
    </lineage>
</organism>
<comment type="similarity">
    <text evidence="1">Belongs to the N(4)/N(6)-methyltransferase family.</text>
</comment>
<gene>
    <name evidence="8" type="ORF">JWYL7_0569</name>
    <name evidence="9" type="ORF">SAMN05661008_00320</name>
</gene>
<dbReference type="Proteomes" id="UP000092605">
    <property type="component" value="Unassembled WGS sequence"/>
</dbReference>
<dbReference type="EMBL" id="FRBG01000002">
    <property type="protein sequence ID" value="SHK49612.1"/>
    <property type="molecule type" value="Genomic_DNA"/>
</dbReference>
<evidence type="ECO:0000256" key="3">
    <source>
        <dbReference type="ARBA" id="ARBA00022603"/>
    </source>
</evidence>
<keyword evidence="5" id="KW-0949">S-adenosyl-L-methionine</keyword>
<comment type="catalytic activity">
    <reaction evidence="6">
        <text>a 2'-deoxyadenosine in DNA + S-adenosyl-L-methionine = an N(6)-methyl-2'-deoxyadenosine in DNA + S-adenosyl-L-homocysteine + H(+)</text>
        <dbReference type="Rhea" id="RHEA:15197"/>
        <dbReference type="Rhea" id="RHEA-COMP:12418"/>
        <dbReference type="Rhea" id="RHEA-COMP:12419"/>
        <dbReference type="ChEBI" id="CHEBI:15378"/>
        <dbReference type="ChEBI" id="CHEBI:57856"/>
        <dbReference type="ChEBI" id="CHEBI:59789"/>
        <dbReference type="ChEBI" id="CHEBI:90615"/>
        <dbReference type="ChEBI" id="CHEBI:90616"/>
        <dbReference type="EC" id="2.1.1.72"/>
    </reaction>
</comment>
<reference evidence="9 11" key="2">
    <citation type="submission" date="2016-11" db="EMBL/GenBank/DDBJ databases">
        <authorList>
            <person name="Varghese N."/>
            <person name="Submissions S."/>
        </authorList>
    </citation>
    <scope>NUCLEOTIDE SEQUENCE [LARGE SCALE GENOMIC DNA]</scope>
    <source>
        <strain evidence="9 11">DSM 7308</strain>
    </source>
</reference>
<dbReference type="AlphaFoldDB" id="A0A150FPC8"/>
<accession>A0A150FPC8</accession>
<evidence type="ECO:0000256" key="6">
    <source>
        <dbReference type="ARBA" id="ARBA00047942"/>
    </source>
</evidence>
<keyword evidence="4 8" id="KW-0808">Transferase</keyword>
<evidence type="ECO:0000313" key="8">
    <source>
        <dbReference type="EMBL" id="KXZ39494.1"/>
    </source>
</evidence>
<dbReference type="InterPro" id="IPR011639">
    <property type="entry name" value="MethylTrfase_TaqI-like_dom"/>
</dbReference>
<evidence type="ECO:0000256" key="2">
    <source>
        <dbReference type="ARBA" id="ARBA00011900"/>
    </source>
</evidence>
<sequence>MINEIYNRTLNYLDNISKEERKEIGQFFTQPSIAIYMASLMTINKNSIRILDAGAGSGILTSALCQKCLKNNNIENIEVILYENNETVLPLLRESMELISTIMEEDNKNFRYQIVSKNFILDNESFWKGIKEKEEEELFDIVISNPPYKKIRKNDNEAIVMKDIVHGQPNIYFLFMAMSAKLLKANGEMIFINPRSFTSGAYFKEFRKWFLDNVKITDIHLFNNRGNVFKSDKILQETLILKAKKTDKEIKTINITTSPDDSFNNITKLTVCKNILIDKTTDDKYILIPTNQEELEVLNLFNSWNNNLESLGFKISTGKVVDFRATEFLTEKKNEYTVPLLWASNFNNNRIIHPIKREKTPQYILLNEKSKSLLIENKDYILIKRFTSKEEAKRVQCALYFTKQFNYNYIGVENHLNYIYKVNGDFSKEELYGLFTVLNSSFVDKYYRILNGSTQVNAGEMNAVPLPSLEKIINIGQIALNQSNITVEFCDKIIEDFFINQNKYFKSVI</sequence>
<dbReference type="GO" id="GO:0003676">
    <property type="term" value="F:nucleic acid binding"/>
    <property type="evidence" value="ECO:0007669"/>
    <property type="project" value="InterPro"/>
</dbReference>
<dbReference type="GO" id="GO:0006304">
    <property type="term" value="P:DNA modification"/>
    <property type="evidence" value="ECO:0007669"/>
    <property type="project" value="InterPro"/>
</dbReference>
<dbReference type="Proteomes" id="UP000323392">
    <property type="component" value="Unassembled WGS sequence"/>
</dbReference>
<dbReference type="REBASE" id="150154">
    <property type="entry name" value="M.CpaYL7III"/>
</dbReference>
<dbReference type="PANTHER" id="PTHR33841">
    <property type="entry name" value="DNA METHYLTRANSFERASE YEEA-RELATED"/>
    <property type="match status" value="1"/>
</dbReference>
<dbReference type="InterPro" id="IPR029063">
    <property type="entry name" value="SAM-dependent_MTases_sf"/>
</dbReference>
<dbReference type="PRINTS" id="PR00507">
    <property type="entry name" value="N12N6MTFRASE"/>
</dbReference>